<dbReference type="EMBL" id="JAGZSV010000062">
    <property type="protein sequence ID" value="MBS6940752.1"/>
    <property type="molecule type" value="Genomic_DNA"/>
</dbReference>
<sequence>MGTFFAKSKSMRALHGRASRSMDCYSSLLRFSDDYLQQVHTYAPGDNVSAIIGRIVSATGGVLSFGPGAPTDRVHTMDMHWDAGTNKLEMITKLAGWIGGEISAADTGEVELSAYVPPSQRPLSWTFEAGRNCVYRPGFTTSEDEGEAVNKAVFYTSTDESSTSVNAVLAPTHPFSYERIGRNVTHVERVGEAMGREELQAMAAGYLEEHCGGSPYYEIEHAGVPGLRPGMVVRYVNRSDYAAPVDARCLVAEMAVDSLSPMCMTKTKMRWLA</sequence>
<proteinExistence type="predicted"/>
<dbReference type="AlphaFoldDB" id="A0A943UXJ2"/>
<protein>
    <submittedName>
        <fullName evidence="1">Uncharacterized protein</fullName>
    </submittedName>
</protein>
<evidence type="ECO:0000313" key="2">
    <source>
        <dbReference type="Proteomes" id="UP000727506"/>
    </source>
</evidence>
<reference evidence="1" key="1">
    <citation type="submission" date="2021-02" db="EMBL/GenBank/DDBJ databases">
        <title>Infant gut strain persistence is associated with maternal origin, phylogeny, and functional potential including surface adhesion and iron acquisition.</title>
        <authorList>
            <person name="Lou Y.C."/>
        </authorList>
    </citation>
    <scope>NUCLEOTIDE SEQUENCE</scope>
    <source>
        <strain evidence="1">L2_039_000G1_dasL2_039_000G1_concoct_11</strain>
    </source>
</reference>
<comment type="caution">
    <text evidence="1">The sequence shown here is derived from an EMBL/GenBank/DDBJ whole genome shotgun (WGS) entry which is preliminary data.</text>
</comment>
<evidence type="ECO:0000313" key="1">
    <source>
        <dbReference type="EMBL" id="MBS6940752.1"/>
    </source>
</evidence>
<dbReference type="Proteomes" id="UP000727506">
    <property type="component" value="Unassembled WGS sequence"/>
</dbReference>
<accession>A0A943UXJ2</accession>
<gene>
    <name evidence="1" type="ORF">KH142_04590</name>
</gene>
<name>A0A943UXJ2_9ACTN</name>
<organism evidence="1 2">
    <name type="scientific">Slackia piriformis</name>
    <dbReference type="NCBI Taxonomy" id="626934"/>
    <lineage>
        <taxon>Bacteria</taxon>
        <taxon>Bacillati</taxon>
        <taxon>Actinomycetota</taxon>
        <taxon>Coriobacteriia</taxon>
        <taxon>Eggerthellales</taxon>
        <taxon>Eggerthellaceae</taxon>
        <taxon>Slackia</taxon>
    </lineage>
</organism>